<dbReference type="OrthoDB" id="4500315at2759"/>
<feature type="transmembrane region" description="Helical" evidence="6">
    <location>
        <begin position="129"/>
        <end position="152"/>
    </location>
</feature>
<feature type="transmembrane region" description="Helical" evidence="6">
    <location>
        <begin position="476"/>
        <end position="502"/>
    </location>
</feature>
<keyword evidence="3 6" id="KW-1133">Transmembrane helix</keyword>
<organism evidence="8 9">
    <name type="scientific">Trichomonascus ciferrii</name>
    <dbReference type="NCBI Taxonomy" id="44093"/>
    <lineage>
        <taxon>Eukaryota</taxon>
        <taxon>Fungi</taxon>
        <taxon>Dikarya</taxon>
        <taxon>Ascomycota</taxon>
        <taxon>Saccharomycotina</taxon>
        <taxon>Dipodascomycetes</taxon>
        <taxon>Dipodascales</taxon>
        <taxon>Trichomonascaceae</taxon>
        <taxon>Trichomonascus</taxon>
        <taxon>Trichomonascus ciferrii complex</taxon>
    </lineage>
</organism>
<dbReference type="VEuPathDB" id="FungiDB:TRICI_006621"/>
<evidence type="ECO:0000313" key="9">
    <source>
        <dbReference type="Proteomes" id="UP000761534"/>
    </source>
</evidence>
<accession>A0A642UG12</accession>
<feature type="transmembrane region" description="Helical" evidence="6">
    <location>
        <begin position="658"/>
        <end position="680"/>
    </location>
</feature>
<proteinExistence type="predicted"/>
<feature type="region of interest" description="Disordered" evidence="5">
    <location>
        <begin position="294"/>
        <end position="414"/>
    </location>
</feature>
<dbReference type="Pfam" id="PF07690">
    <property type="entry name" value="MFS_1"/>
    <property type="match status" value="1"/>
</dbReference>
<keyword evidence="2 6" id="KW-0812">Transmembrane</keyword>
<dbReference type="GO" id="GO:0005886">
    <property type="term" value="C:plasma membrane"/>
    <property type="evidence" value="ECO:0007669"/>
    <property type="project" value="TreeGrafter"/>
</dbReference>
<dbReference type="PANTHER" id="PTHR23502:SF4">
    <property type="entry name" value="MAJOR FACILITATOR SUPERFAMILY (MFS) PROFILE DOMAIN-CONTAINING PROTEIN-RELATED"/>
    <property type="match status" value="1"/>
</dbReference>
<evidence type="ECO:0000256" key="1">
    <source>
        <dbReference type="ARBA" id="ARBA00004141"/>
    </source>
</evidence>
<feature type="transmembrane region" description="Helical" evidence="6">
    <location>
        <begin position="591"/>
        <end position="615"/>
    </location>
</feature>
<feature type="transmembrane region" description="Helical" evidence="6">
    <location>
        <begin position="627"/>
        <end position="646"/>
    </location>
</feature>
<evidence type="ECO:0000256" key="6">
    <source>
        <dbReference type="SAM" id="Phobius"/>
    </source>
</evidence>
<feature type="compositionally biased region" description="Polar residues" evidence="5">
    <location>
        <begin position="297"/>
        <end position="310"/>
    </location>
</feature>
<comment type="subcellular location">
    <subcellularLocation>
        <location evidence="1">Membrane</location>
        <topology evidence="1">Multi-pass membrane protein</topology>
    </subcellularLocation>
</comment>
<evidence type="ECO:0000256" key="5">
    <source>
        <dbReference type="SAM" id="MobiDB-lite"/>
    </source>
</evidence>
<dbReference type="Proteomes" id="UP000761534">
    <property type="component" value="Unassembled WGS sequence"/>
</dbReference>
<keyword evidence="9" id="KW-1185">Reference proteome</keyword>
<dbReference type="AlphaFoldDB" id="A0A642UG12"/>
<dbReference type="EMBL" id="SWFS01000550">
    <property type="protein sequence ID" value="KAA8898242.1"/>
    <property type="molecule type" value="Genomic_DNA"/>
</dbReference>
<feature type="compositionally biased region" description="Low complexity" evidence="5">
    <location>
        <begin position="323"/>
        <end position="341"/>
    </location>
</feature>
<feature type="transmembrane region" description="Helical" evidence="6">
    <location>
        <begin position="158"/>
        <end position="177"/>
    </location>
</feature>
<feature type="transmembrane region" description="Helical" evidence="6">
    <location>
        <begin position="92"/>
        <end position="117"/>
    </location>
</feature>
<evidence type="ECO:0000256" key="3">
    <source>
        <dbReference type="ARBA" id="ARBA00022989"/>
    </source>
</evidence>
<feature type="transmembrane region" description="Helical" evidence="6">
    <location>
        <begin position="522"/>
        <end position="543"/>
    </location>
</feature>
<comment type="caution">
    <text evidence="8">The sequence shown here is derived from an EMBL/GenBank/DDBJ whole genome shotgun (WGS) entry which is preliminary data.</text>
</comment>
<feature type="compositionally biased region" description="Basic and acidic residues" evidence="5">
    <location>
        <begin position="342"/>
        <end position="370"/>
    </location>
</feature>
<dbReference type="InterPro" id="IPR020846">
    <property type="entry name" value="MFS_dom"/>
</dbReference>
<gene>
    <name evidence="8" type="ORF">TRICI_006621</name>
</gene>
<evidence type="ECO:0000313" key="8">
    <source>
        <dbReference type="EMBL" id="KAA8898242.1"/>
    </source>
</evidence>
<evidence type="ECO:0000256" key="4">
    <source>
        <dbReference type="ARBA" id="ARBA00023136"/>
    </source>
</evidence>
<dbReference type="PROSITE" id="PS50850">
    <property type="entry name" value="MFS"/>
    <property type="match status" value="1"/>
</dbReference>
<feature type="compositionally biased region" description="Basic and acidic residues" evidence="5">
    <location>
        <begin position="397"/>
        <end position="407"/>
    </location>
</feature>
<sequence length="701" mass="77574">MTEPPPAAAAADVVEQSAPRKRGHLGILQPDDYYGEVTGTVVMMASRNDDEDGNKASEDDGLKRTANGIVLEPQPQNDPNDPLNWPIWRRDLALLVIGFHSFIIGGQTPILATAFTSMSEEFGVTEAKLAYLVGAYMLVLGFGSVFFAPTAILYSKRLVYLIALVIWIAGSIMAGAAKSYNVLLGARIIMGFGGSPTEALPSASIAEIYFLHERAYRLGIYTLLLLGGKNLVPMVAGFIISEKGWNWLYWIQTIIVGFNLVMTFFFVPDTFWIRPAVPHDKRSIRETELAREARANSLRSIESANRSARLTMSEKGTPAPGATPNEASSSTTPNTATGTATPEEKAAKDDSLNPPKRTDNQDEAVDHAHFAEFSTNGEDEPAPRKPMVRHPTFQEPPQHELHPHDTGPRPTLYSRSDVASTMSVQNRYLRHNIPELPRTLSTSSANNKPKTYLETLKPYTGRLSKDKWWMIAVRPFVLLAYPPVLFSMFIYAFSVVWLIVISEVVSALFTPEPYGFPATSVGLLYISIFLGGCLGSAIAGRASDIIVRVMSRKNHGTYEPEFRLVMIIPVFISVTMGMMGFGWATFDKDHWIVPTIFLGILGFGCSLGSTTAITYSVDSYKMFASEALVTLNLAKNTIGFLFSLFVPNFVHTSGAKTAFVVFGSCQIFMCLFAIPLYIYGKRIRHWTDNKNMMRHFYVDDD</sequence>
<dbReference type="InterPro" id="IPR011701">
    <property type="entry name" value="MFS"/>
</dbReference>
<feature type="domain" description="Major facilitator superfamily (MFS) profile" evidence="7">
    <location>
        <begin position="93"/>
        <end position="681"/>
    </location>
</feature>
<evidence type="ECO:0000259" key="7">
    <source>
        <dbReference type="PROSITE" id="PS50850"/>
    </source>
</evidence>
<dbReference type="FunFam" id="1.20.1250.20:FF:000396">
    <property type="entry name" value="MFS general substrate transporter"/>
    <property type="match status" value="1"/>
</dbReference>
<keyword evidence="4 6" id="KW-0472">Membrane</keyword>
<evidence type="ECO:0000256" key="2">
    <source>
        <dbReference type="ARBA" id="ARBA00022692"/>
    </source>
</evidence>
<feature type="region of interest" description="Disordered" evidence="5">
    <location>
        <begin position="1"/>
        <end position="29"/>
    </location>
</feature>
<dbReference type="SUPFAM" id="SSF103473">
    <property type="entry name" value="MFS general substrate transporter"/>
    <property type="match status" value="1"/>
</dbReference>
<protein>
    <recommendedName>
        <fullName evidence="7">Major facilitator superfamily (MFS) profile domain-containing protein</fullName>
    </recommendedName>
</protein>
<dbReference type="Gene3D" id="1.20.1250.20">
    <property type="entry name" value="MFS general substrate transporter like domains"/>
    <property type="match status" value="2"/>
</dbReference>
<dbReference type="GO" id="GO:0022857">
    <property type="term" value="F:transmembrane transporter activity"/>
    <property type="evidence" value="ECO:0007669"/>
    <property type="project" value="InterPro"/>
</dbReference>
<dbReference type="InterPro" id="IPR036259">
    <property type="entry name" value="MFS_trans_sf"/>
</dbReference>
<name>A0A642UG12_9ASCO</name>
<feature type="transmembrane region" description="Helical" evidence="6">
    <location>
        <begin position="218"/>
        <end position="241"/>
    </location>
</feature>
<reference evidence="8" key="1">
    <citation type="journal article" date="2019" name="G3 (Bethesda)">
        <title>Genome Assemblies of Two Rare Opportunistic Yeast Pathogens: Diutina rugosa (syn. Candida rugosa) and Trichomonascus ciferrii (syn. Candida ciferrii).</title>
        <authorList>
            <person name="Mixao V."/>
            <person name="Saus E."/>
            <person name="Hansen A.P."/>
            <person name="Lass-Florl C."/>
            <person name="Gabaldon T."/>
        </authorList>
    </citation>
    <scope>NUCLEOTIDE SEQUENCE</scope>
    <source>
        <strain evidence="8">CBS 4856</strain>
    </source>
</reference>
<dbReference type="PANTHER" id="PTHR23502">
    <property type="entry name" value="MAJOR FACILITATOR SUPERFAMILY"/>
    <property type="match status" value="1"/>
</dbReference>
<feature type="transmembrane region" description="Helical" evidence="6">
    <location>
        <begin position="564"/>
        <end position="585"/>
    </location>
</feature>
<feature type="transmembrane region" description="Helical" evidence="6">
    <location>
        <begin position="247"/>
        <end position="267"/>
    </location>
</feature>